<sequence length="409" mass="42165">MIGVVIAAWYDVRTRPLRTLAAVAGMVAAIAALVTIDAAGVLSREGSSDYLRRQFGQPATMEISISGSATASRRARTQALLPAALPRSGIPLISGYAEVRGVVLAGDRSVVTDTAAVDPSYRSIRVVDLLAGMFPARSVSAGALRGVIDEAAARELGWEPGQAVGRQIGLVMAGTDANPDLRSRQAVPVVVDAVMRHPVDGRPAPGLLVVGGLTAHGGLASDTGGRPPVWLVRVAPGDVRYLREVVTSMERDLTVGGLLNVRRLDQDDTLAPVIEQQTRTARIVAWVTMAVGGLGMLGVGISTVRERGRELGIRRALGAPRTAIFFGIIVETVLNVLVAAAVAVPLAALVVYLLPGQLVVGGVPRPPDAALPLSSAVRGIAAATAVGLLAGVVPAARAARLSVIAAIRG</sequence>
<comment type="similarity">
    <text evidence="6">Belongs to the ABC-4 integral membrane protein family.</text>
</comment>
<gene>
    <name evidence="9" type="ORF">FDG2_5528</name>
</gene>
<accession>A0A1C3PEL1</accession>
<protein>
    <recommendedName>
        <fullName evidence="8">ABC3 transporter permease C-terminal domain-containing protein</fullName>
    </recommendedName>
</protein>
<comment type="subcellular location">
    <subcellularLocation>
        <location evidence="1">Cell membrane</location>
        <topology evidence="1">Multi-pass membrane protein</topology>
    </subcellularLocation>
</comment>
<keyword evidence="5 7" id="KW-0472">Membrane</keyword>
<evidence type="ECO:0000256" key="2">
    <source>
        <dbReference type="ARBA" id="ARBA00022475"/>
    </source>
</evidence>
<evidence type="ECO:0000256" key="4">
    <source>
        <dbReference type="ARBA" id="ARBA00022989"/>
    </source>
</evidence>
<reference evidence="10" key="1">
    <citation type="submission" date="2016-02" db="EMBL/GenBank/DDBJ databases">
        <authorList>
            <person name="Wibberg D."/>
        </authorList>
    </citation>
    <scope>NUCLEOTIDE SEQUENCE [LARGE SCALE GENOMIC DNA]</scope>
</reference>
<dbReference type="AlphaFoldDB" id="A0A1C3PEL1"/>
<dbReference type="GO" id="GO:0022857">
    <property type="term" value="F:transmembrane transporter activity"/>
    <property type="evidence" value="ECO:0007669"/>
    <property type="project" value="TreeGrafter"/>
</dbReference>
<dbReference type="PANTHER" id="PTHR30572">
    <property type="entry name" value="MEMBRANE COMPONENT OF TRANSPORTER-RELATED"/>
    <property type="match status" value="1"/>
</dbReference>
<keyword evidence="4 7" id="KW-1133">Transmembrane helix</keyword>
<feature type="transmembrane region" description="Helical" evidence="7">
    <location>
        <begin position="283"/>
        <end position="304"/>
    </location>
</feature>
<organism evidence="9 10">
    <name type="scientific">Candidatus Protofrankia californiensis</name>
    <dbReference type="NCBI Taxonomy" id="1839754"/>
    <lineage>
        <taxon>Bacteria</taxon>
        <taxon>Bacillati</taxon>
        <taxon>Actinomycetota</taxon>
        <taxon>Actinomycetes</taxon>
        <taxon>Frankiales</taxon>
        <taxon>Frankiaceae</taxon>
        <taxon>Protofrankia</taxon>
    </lineage>
</organism>
<dbReference type="InterPro" id="IPR003838">
    <property type="entry name" value="ABC3_permease_C"/>
</dbReference>
<proteinExistence type="inferred from homology"/>
<evidence type="ECO:0000313" key="9">
    <source>
        <dbReference type="EMBL" id="SBW28088.1"/>
    </source>
</evidence>
<dbReference type="Pfam" id="PF02687">
    <property type="entry name" value="FtsX"/>
    <property type="match status" value="1"/>
</dbReference>
<keyword evidence="3 7" id="KW-0812">Transmembrane</keyword>
<evidence type="ECO:0000256" key="6">
    <source>
        <dbReference type="ARBA" id="ARBA00038076"/>
    </source>
</evidence>
<keyword evidence="2" id="KW-1003">Cell membrane</keyword>
<feature type="transmembrane region" description="Helical" evidence="7">
    <location>
        <begin position="20"/>
        <end position="42"/>
    </location>
</feature>
<keyword evidence="10" id="KW-1185">Reference proteome</keyword>
<dbReference type="GO" id="GO:0005886">
    <property type="term" value="C:plasma membrane"/>
    <property type="evidence" value="ECO:0007669"/>
    <property type="project" value="UniProtKB-SubCell"/>
</dbReference>
<evidence type="ECO:0000256" key="7">
    <source>
        <dbReference type="SAM" id="Phobius"/>
    </source>
</evidence>
<evidence type="ECO:0000313" key="10">
    <source>
        <dbReference type="Proteomes" id="UP000199013"/>
    </source>
</evidence>
<dbReference type="Proteomes" id="UP000199013">
    <property type="component" value="Unassembled WGS sequence"/>
</dbReference>
<feature type="transmembrane region" description="Helical" evidence="7">
    <location>
        <begin position="375"/>
        <end position="396"/>
    </location>
</feature>
<feature type="transmembrane region" description="Helical" evidence="7">
    <location>
        <begin position="324"/>
        <end position="355"/>
    </location>
</feature>
<dbReference type="EMBL" id="FLUV01002296">
    <property type="protein sequence ID" value="SBW28088.1"/>
    <property type="molecule type" value="Genomic_DNA"/>
</dbReference>
<dbReference type="InterPro" id="IPR050250">
    <property type="entry name" value="Macrolide_Exporter_MacB"/>
</dbReference>
<evidence type="ECO:0000256" key="3">
    <source>
        <dbReference type="ARBA" id="ARBA00022692"/>
    </source>
</evidence>
<feature type="domain" description="ABC3 transporter permease C-terminal" evidence="8">
    <location>
        <begin position="283"/>
        <end position="402"/>
    </location>
</feature>
<dbReference type="PANTHER" id="PTHR30572:SF4">
    <property type="entry name" value="ABC TRANSPORTER PERMEASE YTRF"/>
    <property type="match status" value="1"/>
</dbReference>
<evidence type="ECO:0000259" key="8">
    <source>
        <dbReference type="Pfam" id="PF02687"/>
    </source>
</evidence>
<evidence type="ECO:0000256" key="1">
    <source>
        <dbReference type="ARBA" id="ARBA00004651"/>
    </source>
</evidence>
<evidence type="ECO:0000256" key="5">
    <source>
        <dbReference type="ARBA" id="ARBA00023136"/>
    </source>
</evidence>
<name>A0A1C3PEL1_9ACTN</name>